<keyword evidence="2" id="KW-0436">Ligase</keyword>
<reference evidence="2" key="1">
    <citation type="submission" date="2021-04" db="EMBL/GenBank/DDBJ databases">
        <authorList>
            <person name="Pira H."/>
            <person name="Risdian C."/>
            <person name="Wink J."/>
        </authorList>
    </citation>
    <scope>NUCLEOTIDE SEQUENCE</scope>
    <source>
        <strain evidence="2">WH158</strain>
    </source>
</reference>
<keyword evidence="1" id="KW-0460">Magnesium</keyword>
<comment type="catalytic activity">
    <reaction evidence="1">
        <text>(6S)-5-formyl-5,6,7,8-tetrahydrofolate + ATP = (6R)-5,10-methenyltetrahydrofolate + ADP + phosphate</text>
        <dbReference type="Rhea" id="RHEA:10488"/>
        <dbReference type="ChEBI" id="CHEBI:30616"/>
        <dbReference type="ChEBI" id="CHEBI:43474"/>
        <dbReference type="ChEBI" id="CHEBI:57455"/>
        <dbReference type="ChEBI" id="CHEBI:57457"/>
        <dbReference type="ChEBI" id="CHEBI:456216"/>
        <dbReference type="EC" id="6.3.3.2"/>
    </reaction>
</comment>
<dbReference type="AlphaFoldDB" id="A0A9X1F3Y0"/>
<proteinExistence type="inferred from homology"/>
<dbReference type="GO" id="GO:0046872">
    <property type="term" value="F:metal ion binding"/>
    <property type="evidence" value="ECO:0007669"/>
    <property type="project" value="UniProtKB-KW"/>
</dbReference>
<dbReference type="InterPro" id="IPR002698">
    <property type="entry name" value="FTHF_cligase"/>
</dbReference>
<dbReference type="GO" id="GO:0030272">
    <property type="term" value="F:5-formyltetrahydrofolate cyclo-ligase activity"/>
    <property type="evidence" value="ECO:0007669"/>
    <property type="project" value="UniProtKB-EC"/>
</dbReference>
<dbReference type="GO" id="GO:0009396">
    <property type="term" value="P:folic acid-containing compound biosynthetic process"/>
    <property type="evidence" value="ECO:0007669"/>
    <property type="project" value="TreeGrafter"/>
</dbReference>
<dbReference type="GO" id="GO:0005524">
    <property type="term" value="F:ATP binding"/>
    <property type="evidence" value="ECO:0007669"/>
    <property type="project" value="UniProtKB-KW"/>
</dbReference>
<keyword evidence="1" id="KW-0067">ATP-binding</keyword>
<dbReference type="PANTHER" id="PTHR23407:SF1">
    <property type="entry name" value="5-FORMYLTETRAHYDROFOLATE CYCLO-LIGASE"/>
    <property type="match status" value="1"/>
</dbReference>
<dbReference type="PIRSF" id="PIRSF006806">
    <property type="entry name" value="FTHF_cligase"/>
    <property type="match status" value="1"/>
</dbReference>
<accession>A0A9X1F3Y0</accession>
<dbReference type="Pfam" id="PF01812">
    <property type="entry name" value="5-FTHF_cyc-lig"/>
    <property type="match status" value="1"/>
</dbReference>
<evidence type="ECO:0000313" key="3">
    <source>
        <dbReference type="Proteomes" id="UP001138681"/>
    </source>
</evidence>
<comment type="similarity">
    <text evidence="1">Belongs to the 5-formyltetrahydrofolate cyclo-ligase family.</text>
</comment>
<comment type="cofactor">
    <cofactor evidence="1">
        <name>Mg(2+)</name>
        <dbReference type="ChEBI" id="CHEBI:18420"/>
    </cofactor>
</comment>
<dbReference type="PANTHER" id="PTHR23407">
    <property type="entry name" value="ATPASE INHIBITOR/5-FORMYLTETRAHYDROFOLATE CYCLO-LIGASE"/>
    <property type="match status" value="1"/>
</dbReference>
<sequence>MTLSKSVLRKSLRKVRREHVAAQSDAIRALLFHRPPAPLLAKIRSDATIGIYSANDQEAPAGGYAKFFHEAGHTVALPHFSSPKAAMMFREHSDPFGETDLEPGPFDIRQPGADAAKMVPDVLFVPLIGFTADRERLGQGGGHYDRWLAEHPGRITIGLAWDAQLCEALPTEPHDIPLDAVVTPTRIYGLE</sequence>
<dbReference type="NCBIfam" id="TIGR02727">
    <property type="entry name" value="MTHFS_bact"/>
    <property type="match status" value="1"/>
</dbReference>
<dbReference type="EMBL" id="JAGSPC010000001">
    <property type="protein sequence ID" value="MBV7259815.1"/>
    <property type="molecule type" value="Genomic_DNA"/>
</dbReference>
<keyword evidence="1" id="KW-0479">Metal-binding</keyword>
<keyword evidence="3" id="KW-1185">Reference proteome</keyword>
<dbReference type="RefSeq" id="WP_218405001.1">
    <property type="nucleotide sequence ID" value="NZ_JAGSPC010000001.1"/>
</dbReference>
<organism evidence="2 3">
    <name type="scientific">Erythrobacter crassostreae</name>
    <dbReference type="NCBI Taxonomy" id="2828328"/>
    <lineage>
        <taxon>Bacteria</taxon>
        <taxon>Pseudomonadati</taxon>
        <taxon>Pseudomonadota</taxon>
        <taxon>Alphaproteobacteria</taxon>
        <taxon>Sphingomonadales</taxon>
        <taxon>Erythrobacteraceae</taxon>
        <taxon>Erythrobacter/Porphyrobacter group</taxon>
        <taxon>Erythrobacter</taxon>
    </lineage>
</organism>
<gene>
    <name evidence="2" type="ORF">KCG46_09570</name>
</gene>
<keyword evidence="1" id="KW-0547">Nucleotide-binding</keyword>
<dbReference type="EC" id="6.3.3.2" evidence="1"/>
<comment type="caution">
    <text evidence="2">The sequence shown here is derived from an EMBL/GenBank/DDBJ whole genome shotgun (WGS) entry which is preliminary data.</text>
</comment>
<evidence type="ECO:0000313" key="2">
    <source>
        <dbReference type="EMBL" id="MBV7259815.1"/>
    </source>
</evidence>
<protein>
    <recommendedName>
        <fullName evidence="1">5-formyltetrahydrofolate cyclo-ligase</fullName>
        <ecNumber evidence="1">6.3.3.2</ecNumber>
    </recommendedName>
</protein>
<name>A0A9X1F3Y0_9SPHN</name>
<evidence type="ECO:0000256" key="1">
    <source>
        <dbReference type="RuleBase" id="RU361279"/>
    </source>
</evidence>
<dbReference type="Proteomes" id="UP001138681">
    <property type="component" value="Unassembled WGS sequence"/>
</dbReference>
<dbReference type="GO" id="GO:0035999">
    <property type="term" value="P:tetrahydrofolate interconversion"/>
    <property type="evidence" value="ECO:0007669"/>
    <property type="project" value="TreeGrafter"/>
</dbReference>